<comment type="caution">
    <text evidence="5">The sequence shown here is derived from an EMBL/GenBank/DDBJ whole genome shotgun (WGS) entry which is preliminary data.</text>
</comment>
<accession>A0A644ZBR9</accession>
<dbReference type="InterPro" id="IPR015760">
    <property type="entry name" value="TIF_IF2"/>
</dbReference>
<comment type="subcellular location">
    <subcellularLocation>
        <location evidence="1">Cytoplasm</location>
    </subcellularLocation>
</comment>
<dbReference type="InterPro" id="IPR036925">
    <property type="entry name" value="TIF_IF2_dom3_sf"/>
</dbReference>
<dbReference type="CDD" id="cd03692">
    <property type="entry name" value="mtIF2_IVc"/>
    <property type="match status" value="1"/>
</dbReference>
<dbReference type="Gene3D" id="2.40.30.10">
    <property type="entry name" value="Translation factors"/>
    <property type="match status" value="1"/>
</dbReference>
<dbReference type="InterPro" id="IPR004161">
    <property type="entry name" value="EFTu-like_2"/>
</dbReference>
<dbReference type="GO" id="GO:0003924">
    <property type="term" value="F:GTPase activity"/>
    <property type="evidence" value="ECO:0007669"/>
    <property type="project" value="InterPro"/>
</dbReference>
<dbReference type="PANTHER" id="PTHR43381:SF5">
    <property type="entry name" value="TR-TYPE G DOMAIN-CONTAINING PROTEIN"/>
    <property type="match status" value="1"/>
</dbReference>
<evidence type="ECO:0000256" key="1">
    <source>
        <dbReference type="ARBA" id="ARBA00004496"/>
    </source>
</evidence>
<evidence type="ECO:0000256" key="2">
    <source>
        <dbReference type="ARBA" id="ARBA00022741"/>
    </source>
</evidence>
<dbReference type="PROSITE" id="PS01176">
    <property type="entry name" value="IF2"/>
    <property type="match status" value="1"/>
</dbReference>
<dbReference type="FunFam" id="2.40.30.10:FF:000008">
    <property type="entry name" value="Translation initiation factor IF-2"/>
    <property type="match status" value="1"/>
</dbReference>
<keyword evidence="3" id="KW-0342">GTP-binding</keyword>
<dbReference type="SUPFAM" id="SSF52156">
    <property type="entry name" value="Initiation factor IF2/eIF5b, domain 3"/>
    <property type="match status" value="1"/>
</dbReference>
<dbReference type="GO" id="GO:0005525">
    <property type="term" value="F:GTP binding"/>
    <property type="evidence" value="ECO:0007669"/>
    <property type="project" value="UniProtKB-KW"/>
</dbReference>
<reference evidence="5" key="1">
    <citation type="submission" date="2019-08" db="EMBL/GenBank/DDBJ databases">
        <authorList>
            <person name="Kucharzyk K."/>
            <person name="Murdoch R.W."/>
            <person name="Higgins S."/>
            <person name="Loffler F."/>
        </authorList>
    </citation>
    <scope>NUCLEOTIDE SEQUENCE</scope>
</reference>
<evidence type="ECO:0000256" key="3">
    <source>
        <dbReference type="ARBA" id="ARBA00023134"/>
    </source>
</evidence>
<proteinExistence type="predicted"/>
<dbReference type="SUPFAM" id="SSF50447">
    <property type="entry name" value="Translation proteins"/>
    <property type="match status" value="1"/>
</dbReference>
<name>A0A644ZBR9_9ZZZZ</name>
<dbReference type="GO" id="GO:0003743">
    <property type="term" value="F:translation initiation factor activity"/>
    <property type="evidence" value="ECO:0007669"/>
    <property type="project" value="UniProtKB-KW"/>
</dbReference>
<keyword evidence="5" id="KW-0648">Protein biosynthesis</keyword>
<sequence>MELAKRENVDIRTYNIIYQAIEDIQQAVKGMLAPIFKEVVLGRADVRQTFKVPNIGTVAGVYVTSGKITRKSKIRVLRNDIVIHDGTISSLKRFKDDVSELNSNYEGGIGIEKYNDLREGDSLEAYIMEEIKR</sequence>
<gene>
    <name evidence="5" type="primary">infB_16</name>
    <name evidence="5" type="ORF">SDC9_84969</name>
</gene>
<evidence type="ECO:0000313" key="5">
    <source>
        <dbReference type="EMBL" id="MPM38340.1"/>
    </source>
</evidence>
<feature type="domain" description="Translation elongation factor EFTu-like" evidence="4">
    <location>
        <begin position="56"/>
        <end position="123"/>
    </location>
</feature>
<protein>
    <submittedName>
        <fullName evidence="5">Translation initiation factor IF-2</fullName>
    </submittedName>
</protein>
<evidence type="ECO:0000259" key="4">
    <source>
        <dbReference type="Pfam" id="PF03144"/>
    </source>
</evidence>
<dbReference type="AlphaFoldDB" id="A0A644ZBR9"/>
<dbReference type="InterPro" id="IPR000178">
    <property type="entry name" value="TF_IF2_bacterial-like"/>
</dbReference>
<keyword evidence="5" id="KW-0396">Initiation factor</keyword>
<organism evidence="5">
    <name type="scientific">bioreactor metagenome</name>
    <dbReference type="NCBI Taxonomy" id="1076179"/>
    <lineage>
        <taxon>unclassified sequences</taxon>
        <taxon>metagenomes</taxon>
        <taxon>ecological metagenomes</taxon>
    </lineage>
</organism>
<dbReference type="Pfam" id="PF03144">
    <property type="entry name" value="GTP_EFTU_D2"/>
    <property type="match status" value="1"/>
</dbReference>
<dbReference type="InterPro" id="IPR009000">
    <property type="entry name" value="Transl_B-barrel_sf"/>
</dbReference>
<dbReference type="Gene3D" id="3.40.50.10050">
    <property type="entry name" value="Translation initiation factor IF- 2, domain 3"/>
    <property type="match status" value="1"/>
</dbReference>
<dbReference type="PANTHER" id="PTHR43381">
    <property type="entry name" value="TRANSLATION INITIATION FACTOR IF-2-RELATED"/>
    <property type="match status" value="1"/>
</dbReference>
<dbReference type="EMBL" id="VSSQ01008250">
    <property type="protein sequence ID" value="MPM38340.1"/>
    <property type="molecule type" value="Genomic_DNA"/>
</dbReference>
<dbReference type="GO" id="GO:0005829">
    <property type="term" value="C:cytosol"/>
    <property type="evidence" value="ECO:0007669"/>
    <property type="project" value="TreeGrafter"/>
</dbReference>
<keyword evidence="2" id="KW-0547">Nucleotide-binding</keyword>